<sequence length="980" mass="108487">MARNTLLCALIVYFGSHVSAAHVGDPDLDLDPDLDDFFSDSDREIVPRRSARQVKTSLAKETKPHIQELSVKTTIISRYAFTAVSCTMFNRYSVATEGVFQFQVPATAYVSNFTMIVGGRVYPSQIRPREKRLKHVKEDDSKLKTKGSTENSESEMEMFRMAVVVPGKNRAIFLLTYEELLQRRLGHYEHVTSVRPMQLVSRLRVETIIVDHSPITHLEVLPLRNGKTAPSPTPDAKATVPLSTVIQQNRTFCKITFSPNIAQQARITTSGNLGDFIIRYDVEREMGIGDIQVLDGHFVHYFAPKDLPVVPKNVVFVIDASASMLGTKIRQTKEALFTILKDLRPHDHFNFVAFSNRIRIWQPGKLVPVTPDNIRDAKKFIFSISPTGGTDINGAIQSGSTLLRTFLSSAEGDNSVSLIIFLTDGRPTVGEMQTSSILGNTQGAVQELFCIFTIGLGNDVDYRLLERMALENCGTMRRIGEDADARSMLKGFYDEIGTPLLSDIHVEYSDGSVDYVTQHVFTNYFNGSEIVIAGKLTNQSSDSLHVMMTASNSDRTLVLETDVRLPECEQETERRVAAVSVGVSDTGPSADGYVERLWGFLSVKDGLRSRLRSQTSRERDGFTQQVTNISLAYNFLTPLTNMLVEKPQGLPDGTLDNNAKSTAAPVMPSSNELPDEAAGVSPQSLTRKKEQPSSEVIKERSGTVRRPSKKSVTISKTSADGDPHFVVEFPLSKLTVCFNINGEPGDVLRLVTDHTQSGVTVNGKLIGAPAPAGSRKDKRTYFSSIIIVVDKPRRAYIEVTPRKIILDSRDRMVLPSDSSIAVESGGLAVAIAARSNITVTIQGTIGFVILLHLYKNPAPYQTDHLGFYISNSKGLSEDSHGLLGQFLNENVSLTELPANVTSSKPKGPQKDVQLRQSVLKIKDRTVPVVKKSRRIYSGRQTVDCWFARNNAAKLIEGEYRNYVVPHMFYMGDWPHGTNTD</sequence>
<name>A0AAY4E146_9TELE</name>
<dbReference type="InterPro" id="IPR036465">
    <property type="entry name" value="vWFA_dom_sf"/>
</dbReference>
<dbReference type="PROSITE" id="PS51468">
    <property type="entry name" value="VIT"/>
    <property type="match status" value="1"/>
</dbReference>
<evidence type="ECO:0000259" key="11">
    <source>
        <dbReference type="PROSITE" id="PS51468"/>
    </source>
</evidence>
<feature type="domain" description="VWFA" evidence="10">
    <location>
        <begin position="313"/>
        <end position="496"/>
    </location>
</feature>
<evidence type="ECO:0008006" key="14">
    <source>
        <dbReference type="Google" id="ProtNLM"/>
    </source>
</evidence>
<keyword evidence="4" id="KW-0646">Protease inhibitor</keyword>
<dbReference type="SUPFAM" id="SSF53300">
    <property type="entry name" value="vWA-like"/>
    <property type="match status" value="1"/>
</dbReference>
<evidence type="ECO:0000256" key="6">
    <source>
        <dbReference type="ARBA" id="ARBA00022900"/>
    </source>
</evidence>
<dbReference type="InterPro" id="IPR013694">
    <property type="entry name" value="VIT"/>
</dbReference>
<dbReference type="GeneTree" id="ENSGT00940000158317"/>
<dbReference type="GO" id="GO:0030212">
    <property type="term" value="P:hyaluronan metabolic process"/>
    <property type="evidence" value="ECO:0007669"/>
    <property type="project" value="InterPro"/>
</dbReference>
<reference evidence="12 13" key="1">
    <citation type="submission" date="2020-06" db="EMBL/GenBank/DDBJ databases">
        <authorList>
            <consortium name="Wellcome Sanger Institute Data Sharing"/>
        </authorList>
    </citation>
    <scope>NUCLEOTIDE SEQUENCE [LARGE SCALE GENOMIC DNA]</scope>
</reference>
<feature type="region of interest" description="Disordered" evidence="8">
    <location>
        <begin position="133"/>
        <end position="152"/>
    </location>
</feature>
<feature type="signal peptide" evidence="9">
    <location>
        <begin position="1"/>
        <end position="20"/>
    </location>
</feature>
<evidence type="ECO:0000256" key="4">
    <source>
        <dbReference type="ARBA" id="ARBA00022690"/>
    </source>
</evidence>
<comment type="similarity">
    <text evidence="2">Belongs to the ITIH family.</text>
</comment>
<dbReference type="AlphaFoldDB" id="A0AAY4E146"/>
<feature type="compositionally biased region" description="Basic and acidic residues" evidence="8">
    <location>
        <begin position="687"/>
        <end position="702"/>
    </location>
</feature>
<protein>
    <recommendedName>
        <fullName evidence="14">Inter-alpha-trypsin inhibitor heavy chain H5</fullName>
    </recommendedName>
</protein>
<dbReference type="InterPro" id="IPR010600">
    <property type="entry name" value="ITI_HC_C"/>
</dbReference>
<dbReference type="RefSeq" id="XP_028810492.1">
    <property type="nucleotide sequence ID" value="XM_028954659.1"/>
</dbReference>
<evidence type="ECO:0000256" key="8">
    <source>
        <dbReference type="SAM" id="MobiDB-lite"/>
    </source>
</evidence>
<dbReference type="Pfam" id="PF06668">
    <property type="entry name" value="ITI_HC_C"/>
    <property type="match status" value="1"/>
</dbReference>
<dbReference type="SMART" id="SM00609">
    <property type="entry name" value="VIT"/>
    <property type="match status" value="1"/>
</dbReference>
<dbReference type="Pfam" id="PF08487">
    <property type="entry name" value="VIT"/>
    <property type="match status" value="1"/>
</dbReference>
<comment type="subcellular location">
    <subcellularLocation>
        <location evidence="1">Secreted</location>
    </subcellularLocation>
</comment>
<feature type="chain" id="PRO_5044288956" description="Inter-alpha-trypsin inhibitor heavy chain H5" evidence="9">
    <location>
        <begin position="21"/>
        <end position="980"/>
    </location>
</feature>
<keyword evidence="7" id="KW-0325">Glycoprotein</keyword>
<gene>
    <name evidence="12" type="primary">ITIH5</name>
</gene>
<evidence type="ECO:0000256" key="3">
    <source>
        <dbReference type="ARBA" id="ARBA00022525"/>
    </source>
</evidence>
<dbReference type="Pfam" id="PF00092">
    <property type="entry name" value="VWA"/>
    <property type="match status" value="1"/>
</dbReference>
<dbReference type="Ensembl" id="ENSDCDT00010060974.1">
    <property type="protein sequence ID" value="ENSDCDP00010050551.1"/>
    <property type="gene ID" value="ENSDCDG00010029949.1"/>
</dbReference>
<evidence type="ECO:0000256" key="7">
    <source>
        <dbReference type="ARBA" id="ARBA00023180"/>
    </source>
</evidence>
<evidence type="ECO:0000259" key="10">
    <source>
        <dbReference type="PROSITE" id="PS50234"/>
    </source>
</evidence>
<dbReference type="SMART" id="SM00327">
    <property type="entry name" value="VWA"/>
    <property type="match status" value="1"/>
</dbReference>
<feature type="region of interest" description="Disordered" evidence="8">
    <location>
        <begin position="647"/>
        <end position="717"/>
    </location>
</feature>
<evidence type="ECO:0000256" key="1">
    <source>
        <dbReference type="ARBA" id="ARBA00004613"/>
    </source>
</evidence>
<evidence type="ECO:0000313" key="13">
    <source>
        <dbReference type="Proteomes" id="UP000694580"/>
    </source>
</evidence>
<keyword evidence="5 9" id="KW-0732">Signal</keyword>
<organism evidence="12 13">
    <name type="scientific">Denticeps clupeoides</name>
    <name type="common">denticle herring</name>
    <dbReference type="NCBI Taxonomy" id="299321"/>
    <lineage>
        <taxon>Eukaryota</taxon>
        <taxon>Metazoa</taxon>
        <taxon>Chordata</taxon>
        <taxon>Craniata</taxon>
        <taxon>Vertebrata</taxon>
        <taxon>Euteleostomi</taxon>
        <taxon>Actinopterygii</taxon>
        <taxon>Neopterygii</taxon>
        <taxon>Teleostei</taxon>
        <taxon>Clupei</taxon>
        <taxon>Clupeiformes</taxon>
        <taxon>Denticipitoidei</taxon>
        <taxon>Denticipitidae</taxon>
        <taxon>Denticeps</taxon>
    </lineage>
</organism>
<dbReference type="Gene3D" id="3.40.50.410">
    <property type="entry name" value="von Willebrand factor, type A domain"/>
    <property type="match status" value="1"/>
</dbReference>
<proteinExistence type="inferred from homology"/>
<dbReference type="InterPro" id="IPR002035">
    <property type="entry name" value="VWF_A"/>
</dbReference>
<keyword evidence="6" id="KW-0722">Serine protease inhibitor</keyword>
<dbReference type="FunFam" id="3.40.50.410:FF:000013">
    <property type="entry name" value="inter-alpha-trypsin inhibitor heavy chain H2"/>
    <property type="match status" value="1"/>
</dbReference>
<reference evidence="12" key="2">
    <citation type="submission" date="2025-08" db="UniProtKB">
        <authorList>
            <consortium name="Ensembl"/>
        </authorList>
    </citation>
    <scope>IDENTIFICATION</scope>
</reference>
<evidence type="ECO:0000256" key="5">
    <source>
        <dbReference type="ARBA" id="ARBA00022729"/>
    </source>
</evidence>
<dbReference type="PANTHER" id="PTHR10338:SF62">
    <property type="entry name" value="INTER-ALPHA-TRYPSIN INHIBITOR HEAVY CHAIN H5"/>
    <property type="match status" value="1"/>
</dbReference>
<dbReference type="PROSITE" id="PS50234">
    <property type="entry name" value="VWFA"/>
    <property type="match status" value="1"/>
</dbReference>
<dbReference type="GeneID" id="114764763"/>
<evidence type="ECO:0000313" key="12">
    <source>
        <dbReference type="Ensembl" id="ENSDCDP00010050551.1"/>
    </source>
</evidence>
<feature type="domain" description="VIT" evidence="11">
    <location>
        <begin position="50"/>
        <end position="179"/>
    </location>
</feature>
<evidence type="ECO:0000256" key="2">
    <source>
        <dbReference type="ARBA" id="ARBA00010158"/>
    </source>
</evidence>
<dbReference type="GO" id="GO:0005576">
    <property type="term" value="C:extracellular region"/>
    <property type="evidence" value="ECO:0007669"/>
    <property type="project" value="UniProtKB-SubCell"/>
</dbReference>
<dbReference type="InterPro" id="IPR050934">
    <property type="entry name" value="ITIH"/>
</dbReference>
<dbReference type="GO" id="GO:0004867">
    <property type="term" value="F:serine-type endopeptidase inhibitor activity"/>
    <property type="evidence" value="ECO:0007669"/>
    <property type="project" value="UniProtKB-KW"/>
</dbReference>
<evidence type="ECO:0000256" key="9">
    <source>
        <dbReference type="SAM" id="SignalP"/>
    </source>
</evidence>
<keyword evidence="13" id="KW-1185">Reference proteome</keyword>
<keyword evidence="3" id="KW-0964">Secreted</keyword>
<accession>A0AAY4E146</accession>
<dbReference type="PANTHER" id="PTHR10338">
    <property type="entry name" value="INTER-ALPHA-TRYPSIN INHIBITOR HEAVY CHAIN FAMILY MEMBER"/>
    <property type="match status" value="1"/>
</dbReference>
<dbReference type="Proteomes" id="UP000694580">
    <property type="component" value="Chromosome 15"/>
</dbReference>
<reference evidence="12" key="3">
    <citation type="submission" date="2025-09" db="UniProtKB">
        <authorList>
            <consortium name="Ensembl"/>
        </authorList>
    </citation>
    <scope>IDENTIFICATION</scope>
</reference>